<organism evidence="1">
    <name type="scientific">uncultured Anaerotruncus sp</name>
    <dbReference type="NCBI Taxonomy" id="905011"/>
    <lineage>
        <taxon>Bacteria</taxon>
        <taxon>Bacillati</taxon>
        <taxon>Bacillota</taxon>
        <taxon>Clostridia</taxon>
        <taxon>Eubacteriales</taxon>
        <taxon>Oscillospiraceae</taxon>
        <taxon>Anaerotruncus</taxon>
        <taxon>environmental samples</taxon>
    </lineage>
</organism>
<evidence type="ECO:0000313" key="1">
    <source>
        <dbReference type="EMBL" id="VYS97466.1"/>
    </source>
</evidence>
<dbReference type="InterPro" id="IPR047735">
    <property type="entry name" value="GrdX-like"/>
</dbReference>
<name>A0A6N2SWF9_9FIRM</name>
<sequence length="127" mass="14418">MKPTFKIVTNNPLVVRELTGQYTVEFVDGTYHDVLVALRDQIHKGHRLYSHPLSGSVKPNETPYKSVLISIKPQSLDMDSVEMIENSIVTCDKFPVKFPHMPDSMREDFQVIDATLLKGALSQILFE</sequence>
<proteinExistence type="predicted"/>
<dbReference type="EMBL" id="CACRSL010000003">
    <property type="protein sequence ID" value="VYS97466.1"/>
    <property type="molecule type" value="Genomic_DNA"/>
</dbReference>
<evidence type="ECO:0008006" key="2">
    <source>
        <dbReference type="Google" id="ProtNLM"/>
    </source>
</evidence>
<dbReference type="NCBIfam" id="NF038093">
    <property type="entry name" value="GrdX"/>
    <property type="match status" value="1"/>
</dbReference>
<dbReference type="AlphaFoldDB" id="A0A6N2SWF9"/>
<protein>
    <recommendedName>
        <fullName evidence="2">GrdX protein</fullName>
    </recommendedName>
</protein>
<reference evidence="1" key="1">
    <citation type="submission" date="2019-11" db="EMBL/GenBank/DDBJ databases">
        <authorList>
            <person name="Feng L."/>
        </authorList>
    </citation>
    <scope>NUCLEOTIDE SEQUENCE</scope>
    <source>
        <strain evidence="1">AundefinedLFYP135</strain>
    </source>
</reference>
<gene>
    <name evidence="1" type="ORF">AULFYP135_01135</name>
</gene>
<accession>A0A6N2SWF9</accession>